<dbReference type="AlphaFoldDB" id="A0AAD3R548"/>
<dbReference type="GO" id="GO:0007601">
    <property type="term" value="P:visual perception"/>
    <property type="evidence" value="ECO:0007669"/>
    <property type="project" value="UniProtKB-KW"/>
</dbReference>
<gene>
    <name evidence="15" type="ORF">AKAME5_000824200</name>
</gene>
<dbReference type="GO" id="GO:0001917">
    <property type="term" value="C:photoreceptor inner segment"/>
    <property type="evidence" value="ECO:0007669"/>
    <property type="project" value="TreeGrafter"/>
</dbReference>
<dbReference type="PROSITE" id="PS51424">
    <property type="entry name" value="ROC"/>
    <property type="match status" value="1"/>
</dbReference>
<dbReference type="InterPro" id="IPR032675">
    <property type="entry name" value="LRR_dom_sf"/>
</dbReference>
<dbReference type="Pfam" id="PF08477">
    <property type="entry name" value="Roc"/>
    <property type="match status" value="1"/>
</dbReference>
<evidence type="ECO:0000256" key="7">
    <source>
        <dbReference type="ARBA" id="ARBA00022741"/>
    </source>
</evidence>
<dbReference type="InterPro" id="IPR028846">
    <property type="entry name" value="Recoverin"/>
</dbReference>
<dbReference type="Pfam" id="PF13499">
    <property type="entry name" value="EF-hand_7"/>
    <property type="match status" value="1"/>
</dbReference>
<sequence>MGQTQQTENSEEIDVKALQDMYKKFVMECPSGLLFLHEFKRFFGVDPTGEASDYAENMFRAFDKNGDNTIDFLEFVAALNLVFRGDLEHKLRWSFKVYDKDSNGYVDRNELRSIIDSIYRIKKGTKADISDPQLTVDEVVDRILEAVDSDGDGHINMEEFIRGAQQDPWVLNMLKLDMNPAGMGQNQQIQAQEEELELNSIQDLYKSFIMECPSGSLYLHEFKRMFGVQNGTPEALYMDSIFRAFDMNHDNTMDFIEYVAALNLVLRGKLEDKLRWSFKVFDSDDNGRLDRSELQKIVKRLEILYMNQNNIRSIPEGIFPHFTVLKFVKLSSNRLAKLPPDINQCTSITYLDLSRNCLQNIQPLIGLTKLKELLVEKNHLTELPPQLFQSGNCELTVCKATGNPLRCPPEEVCSGGVTDIQSYFHQMEESPNTCSAWTVKTMFLGSSMAGKSTLCRSLREGKPVVVAVKDRTEGIEISQMYTEEVRFLFWDFAGQEEYYLTHHVFITPRALVILATDLASYSIVDPQSFNDQLWFWINNIQLRVPDSVVLLVGTHCDQCRDQEEVMEKKKDIEEKVKTMLANRKMVLKQQKKNLEENTDPSLFTDQVDELDCLLEYNMKVLDLVTLDCTKTEDIAKLKCHILMCIQSESTLLCSESILPKSYEEVEQAIHKLVALEQIPQHGIILLEELSDLILNHVNLSRGGLHSILRFLLRYLHRIGVIIWYEDIDVLSDRVFIQPSFLISMFKSIVRHDLVQQLEGVSRDLLMQEGALMKQKFIWVDDLRCRGTLHNAAMRILVRRELEKLVEDDDDLIREVVGTKREEGIILTLLQYFEVCLPTLVGSPLNPQAAEFIPGVKQWESARVAKRDPDGACLFPMYLKDDLIVSNKWGENKQDDLSVHVYILPEIPHGFFHRLIVKTCSLYATHWVGKEQSLFCCGNKLALVRQRTTDGDPFIEIRCRRPEKDEEFRSLWDLILAVMSKLFVLSRQWPGLTQQVHTPCPERGCSHYFTWRDWQELSNTDLYNLVKEEKLVCQGGHTRRTELIFPKAK</sequence>
<comment type="caution">
    <text evidence="15">The sequence shown here is derived from an EMBL/GenBank/DDBJ whole genome shotgun (WGS) entry which is preliminary data.</text>
</comment>
<evidence type="ECO:0000256" key="5">
    <source>
        <dbReference type="ARBA" id="ARBA00022723"/>
    </source>
</evidence>
<dbReference type="GO" id="GO:0005509">
    <property type="term" value="F:calcium ion binding"/>
    <property type="evidence" value="ECO:0007669"/>
    <property type="project" value="InterPro"/>
</dbReference>
<feature type="coiled-coil region" evidence="12">
    <location>
        <begin position="562"/>
        <end position="597"/>
    </location>
</feature>
<evidence type="ECO:0000313" key="15">
    <source>
        <dbReference type="EMBL" id="GLD55818.1"/>
    </source>
</evidence>
<dbReference type="FunFam" id="1.10.238.10:FF:000052">
    <property type="entry name" value="Guanylate cyclase activator 1A"/>
    <property type="match status" value="2"/>
</dbReference>
<dbReference type="Proteomes" id="UP001279410">
    <property type="component" value="Unassembled WGS sequence"/>
</dbReference>
<dbReference type="SMART" id="SM00054">
    <property type="entry name" value="EFh"/>
    <property type="match status" value="5"/>
</dbReference>
<dbReference type="Gene3D" id="1.10.10.10">
    <property type="entry name" value="Winged helix-like DNA-binding domain superfamily/Winged helix DNA-binding domain"/>
    <property type="match status" value="1"/>
</dbReference>
<evidence type="ECO:0000259" key="13">
    <source>
        <dbReference type="PROSITE" id="PS50222"/>
    </source>
</evidence>
<dbReference type="InterPro" id="IPR011992">
    <property type="entry name" value="EF-hand-dom_pair"/>
</dbReference>
<evidence type="ECO:0000256" key="2">
    <source>
        <dbReference type="ARBA" id="ARBA00022606"/>
    </source>
</evidence>
<dbReference type="GO" id="GO:0009966">
    <property type="term" value="P:regulation of signal transduction"/>
    <property type="evidence" value="ECO:0007669"/>
    <property type="project" value="UniProtKB-ARBA"/>
</dbReference>
<keyword evidence="3" id="KW-0433">Leucine-rich repeat</keyword>
<dbReference type="Gene3D" id="1.10.238.10">
    <property type="entry name" value="EF-hand"/>
    <property type="match status" value="3"/>
</dbReference>
<feature type="domain" description="EF-hand" evidence="13">
    <location>
        <begin position="269"/>
        <end position="304"/>
    </location>
</feature>
<evidence type="ECO:0000256" key="1">
    <source>
        <dbReference type="ARBA" id="ARBA00014954"/>
    </source>
</evidence>
<organism evidence="15 16">
    <name type="scientific">Lates japonicus</name>
    <name type="common">Japanese lates</name>
    <dbReference type="NCBI Taxonomy" id="270547"/>
    <lineage>
        <taxon>Eukaryota</taxon>
        <taxon>Metazoa</taxon>
        <taxon>Chordata</taxon>
        <taxon>Craniata</taxon>
        <taxon>Vertebrata</taxon>
        <taxon>Euteleostomi</taxon>
        <taxon>Actinopterygii</taxon>
        <taxon>Neopterygii</taxon>
        <taxon>Teleostei</taxon>
        <taxon>Neoteleostei</taxon>
        <taxon>Acanthomorphata</taxon>
        <taxon>Carangaria</taxon>
        <taxon>Carangaria incertae sedis</taxon>
        <taxon>Centropomidae</taxon>
        <taxon>Lates</taxon>
    </lineage>
</organism>
<keyword evidence="9" id="KW-0449">Lipoprotein</keyword>
<dbReference type="CDD" id="cd00051">
    <property type="entry name" value="EFh"/>
    <property type="match status" value="3"/>
</dbReference>
<dbReference type="Pfam" id="PF13833">
    <property type="entry name" value="EF-hand_8"/>
    <property type="match status" value="1"/>
</dbReference>
<dbReference type="Pfam" id="PF13202">
    <property type="entry name" value="EF-hand_5"/>
    <property type="match status" value="1"/>
</dbReference>
<dbReference type="GO" id="GO:0120199">
    <property type="term" value="C:cone photoreceptor outer segment"/>
    <property type="evidence" value="ECO:0007669"/>
    <property type="project" value="TreeGrafter"/>
</dbReference>
<dbReference type="Gene3D" id="3.40.50.300">
    <property type="entry name" value="P-loop containing nucleotide triphosphate hydrolases"/>
    <property type="match status" value="1"/>
</dbReference>
<feature type="domain" description="EF-hand" evidence="13">
    <location>
        <begin position="135"/>
        <end position="170"/>
    </location>
</feature>
<accession>A0AAD3R548</accession>
<name>A0AAD3R548_LATJO</name>
<feature type="domain" description="EF-hand" evidence="13">
    <location>
        <begin position="50"/>
        <end position="85"/>
    </location>
</feature>
<protein>
    <recommendedName>
        <fullName evidence="1">Guanylyl cyclase-activating protein 2</fullName>
    </recommendedName>
    <alternativeName>
        <fullName evidence="11">Guanylate cyclase activator 1B</fullName>
    </alternativeName>
</protein>
<dbReference type="EMBL" id="BRZM01000022">
    <property type="protein sequence ID" value="GLD55818.1"/>
    <property type="molecule type" value="Genomic_DNA"/>
</dbReference>
<keyword evidence="16" id="KW-1185">Reference proteome</keyword>
<dbReference type="PRINTS" id="PR00450">
    <property type="entry name" value="RECOVERIN"/>
</dbReference>
<dbReference type="PANTHER" id="PTHR23055:SF11">
    <property type="entry name" value="GUANYLYL CYCLASE-ACTIVATING PROTEIN 2"/>
    <property type="match status" value="1"/>
</dbReference>
<evidence type="ECO:0000256" key="11">
    <source>
        <dbReference type="ARBA" id="ARBA00033142"/>
    </source>
</evidence>
<dbReference type="PROSITE" id="PS50222">
    <property type="entry name" value="EF_HAND_2"/>
    <property type="match status" value="5"/>
</dbReference>
<evidence type="ECO:0000256" key="6">
    <source>
        <dbReference type="ARBA" id="ARBA00022737"/>
    </source>
</evidence>
<keyword evidence="4" id="KW-0519">Myristate</keyword>
<feature type="domain" description="Roc" evidence="14">
    <location>
        <begin position="432"/>
        <end position="648"/>
    </location>
</feature>
<evidence type="ECO:0000313" key="16">
    <source>
        <dbReference type="Proteomes" id="UP001279410"/>
    </source>
</evidence>
<evidence type="ECO:0000259" key="14">
    <source>
        <dbReference type="PROSITE" id="PS51424"/>
    </source>
</evidence>
<dbReference type="InterPro" id="IPR002048">
    <property type="entry name" value="EF_hand_dom"/>
</dbReference>
<dbReference type="SMART" id="SM00369">
    <property type="entry name" value="LRR_TYP"/>
    <property type="match status" value="3"/>
</dbReference>
<dbReference type="PROSITE" id="PS51450">
    <property type="entry name" value="LRR"/>
    <property type="match status" value="1"/>
</dbReference>
<dbReference type="PANTHER" id="PTHR23055">
    <property type="entry name" value="CALCIUM BINDING PROTEINS"/>
    <property type="match status" value="1"/>
</dbReference>
<evidence type="ECO:0000256" key="4">
    <source>
        <dbReference type="ARBA" id="ARBA00022707"/>
    </source>
</evidence>
<dbReference type="InterPro" id="IPR003591">
    <property type="entry name" value="Leu-rich_rpt_typical-subtyp"/>
</dbReference>
<evidence type="ECO:0000256" key="3">
    <source>
        <dbReference type="ARBA" id="ARBA00022614"/>
    </source>
</evidence>
<keyword evidence="12" id="KW-0175">Coiled coil</keyword>
<feature type="domain" description="EF-hand" evidence="13">
    <location>
        <begin position="233"/>
        <end position="268"/>
    </location>
</feature>
<keyword evidence="8" id="KW-0106">Calcium</keyword>
<keyword evidence="5" id="KW-0479">Metal-binding</keyword>
<dbReference type="SUPFAM" id="SSF47473">
    <property type="entry name" value="EF-hand"/>
    <property type="match status" value="2"/>
</dbReference>
<evidence type="ECO:0000256" key="12">
    <source>
        <dbReference type="SAM" id="Coils"/>
    </source>
</evidence>
<keyword evidence="10" id="KW-0844">Vision</keyword>
<dbReference type="Pfam" id="PF00036">
    <property type="entry name" value="EF-hand_1"/>
    <property type="match status" value="1"/>
</dbReference>
<dbReference type="InterPro" id="IPR001611">
    <property type="entry name" value="Leu-rich_rpt"/>
</dbReference>
<reference evidence="15" key="1">
    <citation type="submission" date="2022-08" db="EMBL/GenBank/DDBJ databases">
        <title>Genome sequencing of akame (Lates japonicus).</title>
        <authorList>
            <person name="Hashiguchi Y."/>
            <person name="Takahashi H."/>
        </authorList>
    </citation>
    <scope>NUCLEOTIDE SEQUENCE</scope>
    <source>
        <strain evidence="15">Kochi</strain>
    </source>
</reference>
<dbReference type="SUPFAM" id="SSF52540">
    <property type="entry name" value="P-loop containing nucleoside triphosphate hydrolases"/>
    <property type="match status" value="1"/>
</dbReference>
<evidence type="ECO:0000256" key="8">
    <source>
        <dbReference type="ARBA" id="ARBA00022837"/>
    </source>
</evidence>
<dbReference type="InterPro" id="IPR027417">
    <property type="entry name" value="P-loop_NTPase"/>
</dbReference>
<feature type="domain" description="EF-hand" evidence="13">
    <location>
        <begin position="86"/>
        <end position="121"/>
    </location>
</feature>
<dbReference type="GO" id="GO:0008048">
    <property type="term" value="F:calcium sensitive guanylate cyclase activator activity"/>
    <property type="evidence" value="ECO:0007669"/>
    <property type="project" value="TreeGrafter"/>
</dbReference>
<dbReference type="Pfam" id="PF13855">
    <property type="entry name" value="LRR_8"/>
    <property type="match status" value="1"/>
</dbReference>
<keyword evidence="7" id="KW-0547">Nucleotide-binding</keyword>
<dbReference type="InterPro" id="IPR020859">
    <property type="entry name" value="ROC"/>
</dbReference>
<evidence type="ECO:0000256" key="10">
    <source>
        <dbReference type="ARBA" id="ARBA00023305"/>
    </source>
</evidence>
<dbReference type="Gene3D" id="3.80.10.10">
    <property type="entry name" value="Ribonuclease Inhibitor"/>
    <property type="match status" value="1"/>
</dbReference>
<evidence type="ECO:0000256" key="9">
    <source>
        <dbReference type="ARBA" id="ARBA00023288"/>
    </source>
</evidence>
<dbReference type="SUPFAM" id="SSF52058">
    <property type="entry name" value="L domain-like"/>
    <property type="match status" value="1"/>
</dbReference>
<keyword evidence="6" id="KW-0677">Repeat</keyword>
<proteinExistence type="predicted"/>
<dbReference type="InterPro" id="IPR036388">
    <property type="entry name" value="WH-like_DNA-bd_sf"/>
</dbReference>
<dbReference type="GO" id="GO:0000166">
    <property type="term" value="F:nucleotide binding"/>
    <property type="evidence" value="ECO:0007669"/>
    <property type="project" value="UniProtKB-KW"/>
</dbReference>
<dbReference type="InterPro" id="IPR018247">
    <property type="entry name" value="EF_Hand_1_Ca_BS"/>
</dbReference>
<dbReference type="PROSITE" id="PS00018">
    <property type="entry name" value="EF_HAND_1"/>
    <property type="match status" value="5"/>
</dbReference>
<keyword evidence="2" id="KW-0716">Sensory transduction</keyword>